<dbReference type="Gene3D" id="1.10.3110.10">
    <property type="entry name" value="protoporphyrinogen ix oxidase, domain 3"/>
    <property type="match status" value="1"/>
</dbReference>
<evidence type="ECO:0000256" key="6">
    <source>
        <dbReference type="ARBA" id="ARBA00019046"/>
    </source>
</evidence>
<dbReference type="NCBIfam" id="TIGR00562">
    <property type="entry name" value="proto_IX_ox"/>
    <property type="match status" value="1"/>
</dbReference>
<evidence type="ECO:0000256" key="7">
    <source>
        <dbReference type="ARBA" id="ARBA00022630"/>
    </source>
</evidence>
<evidence type="ECO:0000256" key="11">
    <source>
        <dbReference type="RuleBase" id="RU364052"/>
    </source>
</evidence>
<dbReference type="InterPro" id="IPR036188">
    <property type="entry name" value="FAD/NAD-bd_sf"/>
</dbReference>
<dbReference type="InterPro" id="IPR002937">
    <property type="entry name" value="Amino_oxidase"/>
</dbReference>
<dbReference type="Gene3D" id="3.50.50.60">
    <property type="entry name" value="FAD/NAD(P)-binding domain"/>
    <property type="match status" value="1"/>
</dbReference>
<dbReference type="InterPro" id="IPR050464">
    <property type="entry name" value="Zeta_carotene_desat/Oxidored"/>
</dbReference>
<evidence type="ECO:0000313" key="14">
    <source>
        <dbReference type="EMBL" id="GIQ70190.1"/>
    </source>
</evidence>
<keyword evidence="9 11" id="KW-0560">Oxidoreductase</keyword>
<comment type="pathway">
    <text evidence="3 11">Porphyrin-containing compound metabolism; protoheme biosynthesis.</text>
</comment>
<dbReference type="EMBL" id="BOVK01000041">
    <property type="protein sequence ID" value="GIQ70190.1"/>
    <property type="molecule type" value="Genomic_DNA"/>
</dbReference>
<comment type="similarity">
    <text evidence="4 11">Belongs to the protoporphyrinogen/coproporphyrinogen oxidase family. Coproporphyrinogen III oxidase subfamily.</text>
</comment>
<dbReference type="PANTHER" id="PTHR42923:SF3">
    <property type="entry name" value="PROTOPORPHYRINOGEN OXIDASE"/>
    <property type="match status" value="1"/>
</dbReference>
<dbReference type="Gene3D" id="3.90.660.20">
    <property type="entry name" value="Protoporphyrinogen oxidase, mitochondrial, domain 2"/>
    <property type="match status" value="1"/>
</dbReference>
<evidence type="ECO:0000256" key="5">
    <source>
        <dbReference type="ARBA" id="ARBA00012402"/>
    </source>
</evidence>
<keyword evidence="12" id="KW-0472">Membrane</keyword>
<accession>A0A8J4M3K1</accession>
<dbReference type="InterPro" id="IPR004572">
    <property type="entry name" value="Protoporphyrinogen_oxidase"/>
</dbReference>
<reference evidence="14" key="1">
    <citation type="submission" date="2021-04" db="EMBL/GenBank/DDBJ databases">
        <title>Draft genome sequence of Xylanibacillus composti strain K13.</title>
        <authorList>
            <person name="Uke A."/>
            <person name="Chhe C."/>
            <person name="Baramee S."/>
            <person name="Kosugi A."/>
        </authorList>
    </citation>
    <scope>NUCLEOTIDE SEQUENCE</scope>
    <source>
        <strain evidence="14">K13</strain>
    </source>
</reference>
<dbReference type="AlphaFoldDB" id="A0A8J4M3K1"/>
<gene>
    <name evidence="14" type="primary">hemY</name>
    <name evidence="14" type="ORF">XYCOK13_30140</name>
</gene>
<dbReference type="GO" id="GO:0005737">
    <property type="term" value="C:cytoplasm"/>
    <property type="evidence" value="ECO:0007669"/>
    <property type="project" value="UniProtKB-SubCell"/>
</dbReference>
<dbReference type="Pfam" id="PF01593">
    <property type="entry name" value="Amino_oxidase"/>
    <property type="match status" value="1"/>
</dbReference>
<keyword evidence="12" id="KW-0812">Transmembrane</keyword>
<dbReference type="UniPathway" id="UPA00252"/>
<comment type="cofactor">
    <cofactor evidence="2 11">
        <name>FAD</name>
        <dbReference type="ChEBI" id="CHEBI:57692"/>
    </cofactor>
</comment>
<dbReference type="SUPFAM" id="SSF51905">
    <property type="entry name" value="FAD/NAD(P)-binding domain"/>
    <property type="match status" value="1"/>
</dbReference>
<dbReference type="PANTHER" id="PTHR42923">
    <property type="entry name" value="PROTOPORPHYRINOGEN OXIDASE"/>
    <property type="match status" value="1"/>
</dbReference>
<evidence type="ECO:0000256" key="10">
    <source>
        <dbReference type="ARBA" id="ARBA00023133"/>
    </source>
</evidence>
<evidence type="ECO:0000256" key="3">
    <source>
        <dbReference type="ARBA" id="ARBA00004744"/>
    </source>
</evidence>
<dbReference type="Proteomes" id="UP000677918">
    <property type="component" value="Unassembled WGS sequence"/>
</dbReference>
<evidence type="ECO:0000259" key="13">
    <source>
        <dbReference type="Pfam" id="PF01593"/>
    </source>
</evidence>
<name>A0A8J4M3K1_9BACL</name>
<dbReference type="GO" id="GO:0004729">
    <property type="term" value="F:oxygen-dependent protoporphyrinogen oxidase activity"/>
    <property type="evidence" value="ECO:0007669"/>
    <property type="project" value="UniProtKB-UniRule"/>
</dbReference>
<keyword evidence="7 11" id="KW-0285">Flavoprotein</keyword>
<protein>
    <recommendedName>
        <fullName evidence="6 11">Coproporphyrinogen III oxidase</fullName>
        <ecNumber evidence="5 11">1.3.3.15</ecNumber>
    </recommendedName>
</protein>
<feature type="transmembrane region" description="Helical" evidence="12">
    <location>
        <begin position="9"/>
        <end position="26"/>
    </location>
</feature>
<dbReference type="EC" id="1.3.3.15" evidence="5 11"/>
<proteinExistence type="inferred from homology"/>
<keyword evidence="8 11" id="KW-0274">FAD</keyword>
<evidence type="ECO:0000256" key="1">
    <source>
        <dbReference type="ARBA" id="ARBA00001755"/>
    </source>
</evidence>
<evidence type="ECO:0000256" key="12">
    <source>
        <dbReference type="SAM" id="Phobius"/>
    </source>
</evidence>
<comment type="subcellular location">
    <subcellularLocation>
        <location evidence="11">Cytoplasm</location>
    </subcellularLocation>
</comment>
<organism evidence="14 15">
    <name type="scientific">Xylanibacillus composti</name>
    <dbReference type="NCBI Taxonomy" id="1572762"/>
    <lineage>
        <taxon>Bacteria</taxon>
        <taxon>Bacillati</taxon>
        <taxon>Bacillota</taxon>
        <taxon>Bacilli</taxon>
        <taxon>Bacillales</taxon>
        <taxon>Paenibacillaceae</taxon>
        <taxon>Xylanibacillus</taxon>
    </lineage>
</organism>
<dbReference type="SUPFAM" id="SSF54373">
    <property type="entry name" value="FAD-linked reductases, C-terminal domain"/>
    <property type="match status" value="1"/>
</dbReference>
<evidence type="ECO:0000256" key="8">
    <source>
        <dbReference type="ARBA" id="ARBA00022827"/>
    </source>
</evidence>
<evidence type="ECO:0000313" key="15">
    <source>
        <dbReference type="Proteomes" id="UP000677918"/>
    </source>
</evidence>
<evidence type="ECO:0000256" key="9">
    <source>
        <dbReference type="ARBA" id="ARBA00023002"/>
    </source>
</evidence>
<evidence type="ECO:0000256" key="4">
    <source>
        <dbReference type="ARBA" id="ARBA00008310"/>
    </source>
</evidence>
<dbReference type="RefSeq" id="WP_213412954.1">
    <property type="nucleotide sequence ID" value="NZ_BOVK01000041.1"/>
</dbReference>
<sequence>MERATSKKIVIAGAGITGLSAAYYLLEALGKQDRHAEILILDKADRPGGKIRTLRRDDFVIERGPDSFLSRKLPIIELTRSLGIEDELVPMNPKAQKTYILHHKRLHSMPPGLVLGIPTKMSPFLKTGLVSPSGKLRAAMDLLLPRRQGDGDESLGDFLERRLGKEVHEHIAEPLLAGIYAGDTRSLSVKATFPQFHHIERTYRSLILGMAQSRKQTQASMELPPIAKQSMFLNYRNGLGFLIESLVEHLKDKAEFRYGTSVESLDRVKDAEGRQQYLLGLNNGESLTADAVIMAMPAYETAGILKRVAEIQALQSIRYVSVANVILAYDRPEAKLKMDGSGFLVPRKEGRFITACTWTSSKWLHAAPQGKLLLRCYVGRAGEDAWQHMSDEEIVAGVRRELSELLDFDLAPLFVDVNRWMKAMPQYPVGHLEQMKKAEHALAEQLPGVVLAGSAYYGVGIPDCIQSGRAAAGKLAALWSES</sequence>
<keyword evidence="11" id="KW-0963">Cytoplasm</keyword>
<feature type="domain" description="Amine oxidase" evidence="13">
    <location>
        <begin position="16"/>
        <end position="473"/>
    </location>
</feature>
<keyword evidence="12" id="KW-1133">Transmembrane helix</keyword>
<comment type="function">
    <text evidence="11">Involved in coproporphyrin-dependent heme b biosynthesis. Catalyzes the oxidation of coproporphyrinogen III to coproporphyrin III.</text>
</comment>
<keyword evidence="15" id="KW-1185">Reference proteome</keyword>
<comment type="caution">
    <text evidence="14">The sequence shown here is derived from an EMBL/GenBank/DDBJ whole genome shotgun (WGS) entry which is preliminary data.</text>
</comment>
<keyword evidence="10 11" id="KW-0350">Heme biosynthesis</keyword>
<evidence type="ECO:0000256" key="2">
    <source>
        <dbReference type="ARBA" id="ARBA00001974"/>
    </source>
</evidence>
<dbReference type="GO" id="GO:0006783">
    <property type="term" value="P:heme biosynthetic process"/>
    <property type="evidence" value="ECO:0007669"/>
    <property type="project" value="UniProtKB-UniRule"/>
</dbReference>
<comment type="catalytic activity">
    <reaction evidence="1">
        <text>coproporphyrinogen III + 3 O2 = coproporphyrin III + 3 H2O2</text>
        <dbReference type="Rhea" id="RHEA:43436"/>
        <dbReference type="ChEBI" id="CHEBI:15379"/>
        <dbReference type="ChEBI" id="CHEBI:16240"/>
        <dbReference type="ChEBI" id="CHEBI:57309"/>
        <dbReference type="ChEBI" id="CHEBI:131725"/>
        <dbReference type="EC" id="1.3.3.15"/>
    </reaction>
    <physiologicalReaction direction="left-to-right" evidence="1">
        <dbReference type="Rhea" id="RHEA:43437"/>
    </physiologicalReaction>
</comment>